<dbReference type="InterPro" id="IPR012337">
    <property type="entry name" value="RNaseH-like_sf"/>
</dbReference>
<dbReference type="PANTHER" id="PTHR33317">
    <property type="entry name" value="POLYNUCLEOTIDYL TRANSFERASE, RIBONUCLEASE H-LIKE SUPERFAMILY PROTEIN"/>
    <property type="match status" value="1"/>
</dbReference>
<dbReference type="EMBL" id="BAAFSF010000004">
    <property type="protein sequence ID" value="GAB1252343.1"/>
    <property type="molecule type" value="Genomic_DNA"/>
</dbReference>
<organism evidence="7 8">
    <name type="scientific">Porphyromonas miyakawae</name>
    <dbReference type="NCBI Taxonomy" id="3137470"/>
    <lineage>
        <taxon>Bacteria</taxon>
        <taxon>Pseudomonadati</taxon>
        <taxon>Bacteroidota</taxon>
        <taxon>Bacteroidia</taxon>
        <taxon>Bacteroidales</taxon>
        <taxon>Porphyromonadaceae</taxon>
        <taxon>Porphyromonas</taxon>
    </lineage>
</organism>
<sequence>MGRIVAIDYGKKRCGIAATDVLRIVPGALVTLAPAEVIDFLKDYLGREQVDRIIVGEALQDDGTPSDSMRYITPFVNRLKKVFLNVSVELYSERYTSVLAHKAILESGIGKAQRRQNKALVDRVSATILLQSYLSSHQYKANNESQ</sequence>
<evidence type="ECO:0000256" key="4">
    <source>
        <dbReference type="ARBA" id="ARBA00022801"/>
    </source>
</evidence>
<dbReference type="CDD" id="cd16964">
    <property type="entry name" value="YqgF"/>
    <property type="match status" value="1"/>
</dbReference>
<keyword evidence="4 5" id="KW-0378">Hydrolase</keyword>
<dbReference type="HAMAP" id="MF_00651">
    <property type="entry name" value="Nuclease_YqgF"/>
    <property type="match status" value="1"/>
</dbReference>
<dbReference type="PANTHER" id="PTHR33317:SF4">
    <property type="entry name" value="POLYNUCLEOTIDYL TRANSFERASE, RIBONUCLEASE H-LIKE SUPERFAMILY PROTEIN"/>
    <property type="match status" value="1"/>
</dbReference>
<evidence type="ECO:0000259" key="6">
    <source>
        <dbReference type="SMART" id="SM00732"/>
    </source>
</evidence>
<evidence type="ECO:0000256" key="2">
    <source>
        <dbReference type="ARBA" id="ARBA00022517"/>
    </source>
</evidence>
<dbReference type="InterPro" id="IPR005227">
    <property type="entry name" value="YqgF"/>
</dbReference>
<proteinExistence type="inferred from homology"/>
<comment type="subcellular location">
    <subcellularLocation>
        <location evidence="5">Cytoplasm</location>
    </subcellularLocation>
</comment>
<name>A0ABQ0E3X5_9PORP</name>
<evidence type="ECO:0000313" key="7">
    <source>
        <dbReference type="EMBL" id="GAB1252343.1"/>
    </source>
</evidence>
<evidence type="ECO:0000256" key="5">
    <source>
        <dbReference type="HAMAP-Rule" id="MF_00651"/>
    </source>
</evidence>
<dbReference type="RefSeq" id="WP_411916100.1">
    <property type="nucleotide sequence ID" value="NZ_BAAFSF010000004.1"/>
</dbReference>
<dbReference type="Proteomes" id="UP001628220">
    <property type="component" value="Unassembled WGS sequence"/>
</dbReference>
<evidence type="ECO:0000256" key="1">
    <source>
        <dbReference type="ARBA" id="ARBA00022490"/>
    </source>
</evidence>
<dbReference type="EC" id="3.1.-.-" evidence="5"/>
<comment type="caution">
    <text evidence="7">The sequence shown here is derived from an EMBL/GenBank/DDBJ whole genome shotgun (WGS) entry which is preliminary data.</text>
</comment>
<dbReference type="InterPro" id="IPR037027">
    <property type="entry name" value="YqgF/RNaseH-like_dom_sf"/>
</dbReference>
<dbReference type="SMART" id="SM00732">
    <property type="entry name" value="YqgFc"/>
    <property type="match status" value="1"/>
</dbReference>
<evidence type="ECO:0000256" key="3">
    <source>
        <dbReference type="ARBA" id="ARBA00022722"/>
    </source>
</evidence>
<dbReference type="Gene3D" id="3.30.420.140">
    <property type="entry name" value="YqgF/RNase H-like domain"/>
    <property type="match status" value="1"/>
</dbReference>
<keyword evidence="8" id="KW-1185">Reference proteome</keyword>
<keyword evidence="1 5" id="KW-0963">Cytoplasm</keyword>
<keyword evidence="3 5" id="KW-0540">Nuclease</keyword>
<comment type="function">
    <text evidence="5">Could be a nuclease involved in processing of the 5'-end of pre-16S rRNA.</text>
</comment>
<dbReference type="SUPFAM" id="SSF53098">
    <property type="entry name" value="Ribonuclease H-like"/>
    <property type="match status" value="1"/>
</dbReference>
<dbReference type="Pfam" id="PF03652">
    <property type="entry name" value="RuvX"/>
    <property type="match status" value="1"/>
</dbReference>
<dbReference type="NCBIfam" id="TIGR00250">
    <property type="entry name" value="RNAse_H_YqgF"/>
    <property type="match status" value="1"/>
</dbReference>
<accession>A0ABQ0E3X5</accession>
<gene>
    <name evidence="7" type="primary">ruvX</name>
    <name evidence="7" type="ORF">Tsumi_14490</name>
</gene>
<comment type="similarity">
    <text evidence="5">Belongs to the YqgF HJR family.</text>
</comment>
<evidence type="ECO:0000313" key="8">
    <source>
        <dbReference type="Proteomes" id="UP001628220"/>
    </source>
</evidence>
<feature type="domain" description="YqgF/RNase H-like" evidence="6">
    <location>
        <begin position="2"/>
        <end position="100"/>
    </location>
</feature>
<protein>
    <recommendedName>
        <fullName evidence="5">Putative pre-16S rRNA nuclease</fullName>
        <ecNumber evidence="5">3.1.-.-</ecNumber>
    </recommendedName>
</protein>
<dbReference type="InterPro" id="IPR006641">
    <property type="entry name" value="YqgF/RNaseH-like_dom"/>
</dbReference>
<keyword evidence="2 5" id="KW-0690">Ribosome biogenesis</keyword>
<reference evidence="7 8" key="1">
    <citation type="journal article" date="2025" name="Int. J. Syst. Evol. Microbiol.">
        <title>Desulfovibrio falkowii sp. nov., Porphyromonas miyakawae sp. nov., Mediterraneibacter flintii sp. nov. and Owariibacterium komagatae gen. nov., sp. nov., isolated from human faeces.</title>
        <authorList>
            <person name="Hamaguchi T."/>
            <person name="Ohara M."/>
            <person name="Hisatomi A."/>
            <person name="Sekiguchi K."/>
            <person name="Takeda J.I."/>
            <person name="Ueyama J."/>
            <person name="Ito M."/>
            <person name="Nishiwaki H."/>
            <person name="Ogi T."/>
            <person name="Hirayama M."/>
            <person name="Ohkuma M."/>
            <person name="Sakamoto M."/>
            <person name="Ohno K."/>
        </authorList>
    </citation>
    <scope>NUCLEOTIDE SEQUENCE [LARGE SCALE GENOMIC DNA]</scope>
    <source>
        <strain evidence="7 8">13CB11C</strain>
    </source>
</reference>